<keyword evidence="2" id="KW-0255">Endonuclease</keyword>
<evidence type="ECO:0000259" key="1">
    <source>
        <dbReference type="Pfam" id="PF04480"/>
    </source>
</evidence>
<comment type="caution">
    <text evidence="2">The sequence shown here is derived from an EMBL/GenBank/DDBJ whole genome shotgun (WGS) entry which is preliminary data.</text>
</comment>
<name>A0A4Y4D1N1_ZOORA</name>
<dbReference type="GO" id="GO:0004519">
    <property type="term" value="F:endonuclease activity"/>
    <property type="evidence" value="ECO:0007669"/>
    <property type="project" value="UniProtKB-KW"/>
</dbReference>
<dbReference type="PANTHER" id="PTHR38590:SF1">
    <property type="entry name" value="BLL0828 PROTEIN"/>
    <property type="match status" value="1"/>
</dbReference>
<dbReference type="Gene3D" id="3.40.960.10">
    <property type="entry name" value="VSR Endonuclease"/>
    <property type="match status" value="1"/>
</dbReference>
<proteinExistence type="predicted"/>
<evidence type="ECO:0000313" key="2">
    <source>
        <dbReference type="EMBL" id="GEC97493.1"/>
    </source>
</evidence>
<dbReference type="CDD" id="cd01038">
    <property type="entry name" value="Endonuclease_DUF559"/>
    <property type="match status" value="1"/>
</dbReference>
<dbReference type="InterPro" id="IPR007569">
    <property type="entry name" value="DUF559"/>
</dbReference>
<accession>A0A4Y4D1N1</accession>
<sequence>MKKMDFVPYEKRLTTFARDNRHNPTPAELLIWNQMLRARQLCGLKFVRQKPIDVYIVDFYCAELRLVIEIDGDSHAEQIAYDSQRTSRLNALGLTVLRYANREVLQELEGVYEDLCGKIAALRC</sequence>
<keyword evidence="3" id="KW-1185">Reference proteome</keyword>
<dbReference type="SUPFAM" id="SSF52980">
    <property type="entry name" value="Restriction endonuclease-like"/>
    <property type="match status" value="1"/>
</dbReference>
<dbReference type="PANTHER" id="PTHR38590">
    <property type="entry name" value="BLL0828 PROTEIN"/>
    <property type="match status" value="1"/>
</dbReference>
<feature type="domain" description="DUF559" evidence="1">
    <location>
        <begin position="12"/>
        <end position="116"/>
    </location>
</feature>
<keyword evidence="2" id="KW-0540">Nuclease</keyword>
<keyword evidence="2" id="KW-0378">Hydrolase</keyword>
<dbReference type="AlphaFoldDB" id="A0A4Y4D1N1"/>
<reference evidence="2 3" key="1">
    <citation type="submission" date="2019-06" db="EMBL/GenBank/DDBJ databases">
        <title>Whole genome shotgun sequence of Zoogloea ramigera NBRC 15342.</title>
        <authorList>
            <person name="Hosoyama A."/>
            <person name="Uohara A."/>
            <person name="Ohji S."/>
            <person name="Ichikawa N."/>
        </authorList>
    </citation>
    <scope>NUCLEOTIDE SEQUENCE [LARGE SCALE GENOMIC DNA]</scope>
    <source>
        <strain evidence="2 3">NBRC 15342</strain>
    </source>
</reference>
<dbReference type="InterPro" id="IPR047216">
    <property type="entry name" value="Endonuclease_DUF559_bact"/>
</dbReference>
<dbReference type="EMBL" id="BJNV01000093">
    <property type="protein sequence ID" value="GEC97493.1"/>
    <property type="molecule type" value="Genomic_DNA"/>
</dbReference>
<organism evidence="2 3">
    <name type="scientific">Zoogloea ramigera</name>
    <dbReference type="NCBI Taxonomy" id="350"/>
    <lineage>
        <taxon>Bacteria</taxon>
        <taxon>Pseudomonadati</taxon>
        <taxon>Pseudomonadota</taxon>
        <taxon>Betaproteobacteria</taxon>
        <taxon>Rhodocyclales</taxon>
        <taxon>Zoogloeaceae</taxon>
        <taxon>Zoogloea</taxon>
    </lineage>
</organism>
<dbReference type="Pfam" id="PF04480">
    <property type="entry name" value="DUF559"/>
    <property type="match status" value="1"/>
</dbReference>
<gene>
    <name evidence="2" type="ORF">ZRA01_35660</name>
</gene>
<protein>
    <submittedName>
        <fullName evidence="2">Endonuclease</fullName>
    </submittedName>
</protein>
<dbReference type="InterPro" id="IPR011335">
    <property type="entry name" value="Restrct_endonuc-II-like"/>
</dbReference>
<evidence type="ECO:0000313" key="3">
    <source>
        <dbReference type="Proteomes" id="UP000318422"/>
    </source>
</evidence>
<dbReference type="Proteomes" id="UP000318422">
    <property type="component" value="Unassembled WGS sequence"/>
</dbReference>